<comment type="caution">
    <text evidence="1">The sequence shown here is derived from an EMBL/GenBank/DDBJ whole genome shotgun (WGS) entry which is preliminary data.</text>
</comment>
<dbReference type="Proteomes" id="UP000288805">
    <property type="component" value="Unassembled WGS sequence"/>
</dbReference>
<accession>A0A438IDS5</accession>
<dbReference type="Gene3D" id="3.30.420.10">
    <property type="entry name" value="Ribonuclease H-like superfamily/Ribonuclease H"/>
    <property type="match status" value="1"/>
</dbReference>
<dbReference type="GO" id="GO:0003676">
    <property type="term" value="F:nucleic acid binding"/>
    <property type="evidence" value="ECO:0007669"/>
    <property type="project" value="InterPro"/>
</dbReference>
<dbReference type="InterPro" id="IPR036397">
    <property type="entry name" value="RNaseH_sf"/>
</dbReference>
<evidence type="ECO:0000313" key="1">
    <source>
        <dbReference type="EMBL" id="RVW94881.1"/>
    </source>
</evidence>
<dbReference type="EMBL" id="QGNW01000118">
    <property type="protein sequence ID" value="RVW94881.1"/>
    <property type="molecule type" value="Genomic_DNA"/>
</dbReference>
<name>A0A438IDS5_VITVI</name>
<reference evidence="1 2" key="1">
    <citation type="journal article" date="2018" name="PLoS Genet.">
        <title>Population sequencing reveals clonal diversity and ancestral inbreeding in the grapevine cultivar Chardonnay.</title>
        <authorList>
            <person name="Roach M.J."/>
            <person name="Johnson D.L."/>
            <person name="Bohlmann J."/>
            <person name="van Vuuren H.J."/>
            <person name="Jones S.J."/>
            <person name="Pretorius I.S."/>
            <person name="Schmidt S.A."/>
            <person name="Borneman A.R."/>
        </authorList>
    </citation>
    <scope>NUCLEOTIDE SEQUENCE [LARGE SCALE GENOMIC DNA]</scope>
    <source>
        <strain evidence="2">cv. Chardonnay</strain>
        <tissue evidence="1">Leaf</tissue>
    </source>
</reference>
<sequence length="109" mass="12167">MSSQNCTKECAGIMAGHLLIELAHKVSGQEEATNKSLLVALKKRLQGASGRWVEKLLEVLWAHLTMRRRPTGKTLFSLDYDMEVVIPTEIGMLTLQATLGTDRQSRDRS</sequence>
<dbReference type="AlphaFoldDB" id="A0A438IDS5"/>
<protein>
    <submittedName>
        <fullName evidence="1">Uncharacterized protein</fullName>
    </submittedName>
</protein>
<dbReference type="PANTHER" id="PTHR48475">
    <property type="entry name" value="RIBONUCLEASE H"/>
    <property type="match status" value="1"/>
</dbReference>
<evidence type="ECO:0000313" key="2">
    <source>
        <dbReference type="Proteomes" id="UP000288805"/>
    </source>
</evidence>
<proteinExistence type="predicted"/>
<organism evidence="1 2">
    <name type="scientific">Vitis vinifera</name>
    <name type="common">Grape</name>
    <dbReference type="NCBI Taxonomy" id="29760"/>
    <lineage>
        <taxon>Eukaryota</taxon>
        <taxon>Viridiplantae</taxon>
        <taxon>Streptophyta</taxon>
        <taxon>Embryophyta</taxon>
        <taxon>Tracheophyta</taxon>
        <taxon>Spermatophyta</taxon>
        <taxon>Magnoliopsida</taxon>
        <taxon>eudicotyledons</taxon>
        <taxon>Gunneridae</taxon>
        <taxon>Pentapetalae</taxon>
        <taxon>rosids</taxon>
        <taxon>Vitales</taxon>
        <taxon>Vitaceae</taxon>
        <taxon>Viteae</taxon>
        <taxon>Vitis</taxon>
    </lineage>
</organism>
<dbReference type="PANTHER" id="PTHR48475:SF2">
    <property type="entry name" value="RIBONUCLEASE H"/>
    <property type="match status" value="1"/>
</dbReference>
<gene>
    <name evidence="1" type="ORF">CK203_034520</name>
</gene>